<dbReference type="PANTHER" id="PTHR46986:SF1">
    <property type="entry name" value="ENDORIBONUCLEASE YBEY, CHLOROPLASTIC"/>
    <property type="match status" value="1"/>
</dbReference>
<keyword evidence="5" id="KW-0255">Endonuclease</keyword>
<dbReference type="AlphaFoldDB" id="A0ABD3PDK8"/>
<dbReference type="GO" id="GO:0046872">
    <property type="term" value="F:metal ion binding"/>
    <property type="evidence" value="ECO:0007669"/>
    <property type="project" value="UniProtKB-KW"/>
</dbReference>
<dbReference type="Proteomes" id="UP001516023">
    <property type="component" value="Unassembled WGS sequence"/>
</dbReference>
<evidence type="ECO:0000256" key="4">
    <source>
        <dbReference type="ARBA" id="ARBA00022723"/>
    </source>
</evidence>
<evidence type="ECO:0000256" key="5">
    <source>
        <dbReference type="ARBA" id="ARBA00022759"/>
    </source>
</evidence>
<dbReference type="Gene3D" id="3.40.390.30">
    <property type="entry name" value="Metalloproteases ('zincins'), catalytic domain"/>
    <property type="match status" value="1"/>
</dbReference>
<feature type="compositionally biased region" description="Polar residues" evidence="8">
    <location>
        <begin position="135"/>
        <end position="149"/>
    </location>
</feature>
<accession>A0ABD3PDK8</accession>
<keyword evidence="6" id="KW-0378">Hydrolase</keyword>
<dbReference type="PANTHER" id="PTHR46986">
    <property type="entry name" value="ENDORIBONUCLEASE YBEY, CHLOROPLASTIC"/>
    <property type="match status" value="1"/>
</dbReference>
<sequence length="403" mass="45253">MAMKLFNRRHPLSSRLFWATFPFCSVHPATSFRFPLSKSFCRSTRLSHPVSDDRCVPNCGYRLTVVTDRSELSTKRCVYLQCRRQNLSDSQWCSASRTWASSRLTRHETCANTNLNYLRSVHPLSPFKTHQSSASRLFGSNPSTSNSPGEINLSDDRDDITTIPINMAALHKTIDAVRDIIGYPTYDISLSLIDEDYMKEVNTETRGVDSATDVLSFSFTECVEPGVLAEVPPHGAFIGDMYCLGDLLICVDYVAKRCAEDRLRDGKIDAGQNAEMMEGEVLSEDAPIDNTNRNESGDADDDHSEYEYQDIEVEVLDEYDDRGVAPALLTTFNPEMRIHMLVVHGMLHLVGYDHIEDDDYELMVVKEDEVMAELRRRLGDDFGVGSKALPAGNIDSDRSEGCS</sequence>
<protein>
    <submittedName>
        <fullName evidence="9">Uncharacterized protein</fullName>
    </submittedName>
</protein>
<keyword evidence="7" id="KW-0862">Zinc</keyword>
<feature type="compositionally biased region" description="Acidic residues" evidence="8">
    <location>
        <begin position="278"/>
        <end position="287"/>
    </location>
</feature>
<proteinExistence type="inferred from homology"/>
<evidence type="ECO:0000256" key="6">
    <source>
        <dbReference type="ARBA" id="ARBA00022801"/>
    </source>
</evidence>
<dbReference type="SUPFAM" id="SSF55486">
    <property type="entry name" value="Metalloproteases ('zincins'), catalytic domain"/>
    <property type="match status" value="2"/>
</dbReference>
<dbReference type="Pfam" id="PF02130">
    <property type="entry name" value="YbeY"/>
    <property type="match status" value="2"/>
</dbReference>
<dbReference type="InterPro" id="IPR020549">
    <property type="entry name" value="YbeY_CS"/>
</dbReference>
<evidence type="ECO:0000256" key="3">
    <source>
        <dbReference type="ARBA" id="ARBA00022722"/>
    </source>
</evidence>
<dbReference type="InterPro" id="IPR023091">
    <property type="entry name" value="MetalPrtase_cat_dom_sf_prd"/>
</dbReference>
<dbReference type="GO" id="GO:0004519">
    <property type="term" value="F:endonuclease activity"/>
    <property type="evidence" value="ECO:0007669"/>
    <property type="project" value="UniProtKB-KW"/>
</dbReference>
<dbReference type="EMBL" id="JABMIG020000208">
    <property type="protein sequence ID" value="KAL3785822.1"/>
    <property type="molecule type" value="Genomic_DNA"/>
</dbReference>
<name>A0ABD3PDK8_9STRA</name>
<evidence type="ECO:0000256" key="1">
    <source>
        <dbReference type="ARBA" id="ARBA00001947"/>
    </source>
</evidence>
<evidence type="ECO:0000313" key="10">
    <source>
        <dbReference type="Proteomes" id="UP001516023"/>
    </source>
</evidence>
<gene>
    <name evidence="9" type="ORF">HJC23_012377</name>
</gene>
<dbReference type="PROSITE" id="PS01306">
    <property type="entry name" value="UPF0054"/>
    <property type="match status" value="1"/>
</dbReference>
<keyword evidence="4" id="KW-0479">Metal-binding</keyword>
<organism evidence="9 10">
    <name type="scientific">Cyclotella cryptica</name>
    <dbReference type="NCBI Taxonomy" id="29204"/>
    <lineage>
        <taxon>Eukaryota</taxon>
        <taxon>Sar</taxon>
        <taxon>Stramenopiles</taxon>
        <taxon>Ochrophyta</taxon>
        <taxon>Bacillariophyta</taxon>
        <taxon>Coscinodiscophyceae</taxon>
        <taxon>Thalassiosirophycidae</taxon>
        <taxon>Stephanodiscales</taxon>
        <taxon>Stephanodiscaceae</taxon>
        <taxon>Cyclotella</taxon>
    </lineage>
</organism>
<dbReference type="InterPro" id="IPR002036">
    <property type="entry name" value="YbeY"/>
</dbReference>
<evidence type="ECO:0000256" key="2">
    <source>
        <dbReference type="ARBA" id="ARBA00010875"/>
    </source>
</evidence>
<dbReference type="GO" id="GO:0016787">
    <property type="term" value="F:hydrolase activity"/>
    <property type="evidence" value="ECO:0007669"/>
    <property type="project" value="UniProtKB-KW"/>
</dbReference>
<evidence type="ECO:0000256" key="8">
    <source>
        <dbReference type="SAM" id="MobiDB-lite"/>
    </source>
</evidence>
<keyword evidence="10" id="KW-1185">Reference proteome</keyword>
<comment type="cofactor">
    <cofactor evidence="1">
        <name>Zn(2+)</name>
        <dbReference type="ChEBI" id="CHEBI:29105"/>
    </cofactor>
</comment>
<reference evidence="9 10" key="1">
    <citation type="journal article" date="2020" name="G3 (Bethesda)">
        <title>Improved Reference Genome for Cyclotella cryptica CCMP332, a Model for Cell Wall Morphogenesis, Salinity Adaptation, and Lipid Production in Diatoms (Bacillariophyta).</title>
        <authorList>
            <person name="Roberts W.R."/>
            <person name="Downey K.M."/>
            <person name="Ruck E.C."/>
            <person name="Traller J.C."/>
            <person name="Alverson A.J."/>
        </authorList>
    </citation>
    <scope>NUCLEOTIDE SEQUENCE [LARGE SCALE GENOMIC DNA]</scope>
    <source>
        <strain evidence="9 10">CCMP332</strain>
    </source>
</reference>
<keyword evidence="3" id="KW-0540">Nuclease</keyword>
<comment type="similarity">
    <text evidence="2">Belongs to the endoribonuclease YbeY family.</text>
</comment>
<dbReference type="NCBIfam" id="TIGR00043">
    <property type="entry name" value="rRNA maturation RNase YbeY"/>
    <property type="match status" value="1"/>
</dbReference>
<evidence type="ECO:0000256" key="7">
    <source>
        <dbReference type="ARBA" id="ARBA00022833"/>
    </source>
</evidence>
<dbReference type="HAMAP" id="MF_00009">
    <property type="entry name" value="Endoribonucl_YbeY"/>
    <property type="match status" value="1"/>
</dbReference>
<comment type="caution">
    <text evidence="9">The sequence shown here is derived from an EMBL/GenBank/DDBJ whole genome shotgun (WGS) entry which is preliminary data.</text>
</comment>
<evidence type="ECO:0000313" key="9">
    <source>
        <dbReference type="EMBL" id="KAL3785822.1"/>
    </source>
</evidence>
<feature type="region of interest" description="Disordered" evidence="8">
    <location>
        <begin position="278"/>
        <end position="304"/>
    </location>
</feature>
<feature type="region of interest" description="Disordered" evidence="8">
    <location>
        <begin position="135"/>
        <end position="155"/>
    </location>
</feature>